<dbReference type="KEGG" id="meg:DKB62_01685"/>
<proteinExistence type="predicted"/>
<evidence type="ECO:0000256" key="7">
    <source>
        <dbReference type="ARBA" id="ARBA00022840"/>
    </source>
</evidence>
<evidence type="ECO:0000256" key="1">
    <source>
        <dbReference type="ARBA" id="ARBA00000198"/>
    </source>
</evidence>
<reference evidence="10 11" key="1">
    <citation type="submission" date="2018-05" db="EMBL/GenBank/DDBJ databases">
        <title>Complete genome sequence of Megasphaera sp. AJH120T, isolated from the ceca of a chicken.</title>
        <authorList>
            <person name="Maki J."/>
            <person name="Looft T."/>
        </authorList>
    </citation>
    <scope>NUCLEOTIDE SEQUENCE [LARGE SCALE GENOMIC DNA]</scope>
    <source>
        <strain evidence="10 11">AJH120</strain>
    </source>
</reference>
<evidence type="ECO:0000313" key="10">
    <source>
        <dbReference type="EMBL" id="AXL20382.1"/>
    </source>
</evidence>
<dbReference type="InterPro" id="IPR000550">
    <property type="entry name" value="Hppk"/>
</dbReference>
<keyword evidence="8" id="KW-0289">Folate biosynthesis</keyword>
<evidence type="ECO:0000256" key="6">
    <source>
        <dbReference type="ARBA" id="ARBA00022777"/>
    </source>
</evidence>
<keyword evidence="7" id="KW-0067">ATP-binding</keyword>
<evidence type="ECO:0000256" key="3">
    <source>
        <dbReference type="ARBA" id="ARBA00013253"/>
    </source>
</evidence>
<comment type="pathway">
    <text evidence="2">Cofactor biosynthesis; tetrahydrofolate biosynthesis; 2-amino-4-hydroxy-6-hydroxymethyl-7,8-dihydropteridine diphosphate from 7,8-dihydroneopterin triphosphate: step 4/4.</text>
</comment>
<evidence type="ECO:0000256" key="8">
    <source>
        <dbReference type="ARBA" id="ARBA00022909"/>
    </source>
</evidence>
<dbReference type="GO" id="GO:0003848">
    <property type="term" value="F:2-amino-4-hydroxy-6-hydroxymethyldihydropteridine diphosphokinase activity"/>
    <property type="evidence" value="ECO:0007669"/>
    <property type="project" value="UniProtKB-EC"/>
</dbReference>
<dbReference type="NCBIfam" id="TIGR01498">
    <property type="entry name" value="folK"/>
    <property type="match status" value="1"/>
</dbReference>
<keyword evidence="4" id="KW-0808">Transferase</keyword>
<dbReference type="InterPro" id="IPR035907">
    <property type="entry name" value="Hppk_sf"/>
</dbReference>
<dbReference type="PANTHER" id="PTHR43071:SF1">
    <property type="entry name" value="2-AMINO-4-HYDROXY-6-HYDROXYMETHYLDIHYDROPTERIDINE PYROPHOSPHOKINASE"/>
    <property type="match status" value="1"/>
</dbReference>
<evidence type="ECO:0000256" key="5">
    <source>
        <dbReference type="ARBA" id="ARBA00022741"/>
    </source>
</evidence>
<keyword evidence="11" id="KW-1185">Reference proteome</keyword>
<dbReference type="GO" id="GO:0005524">
    <property type="term" value="F:ATP binding"/>
    <property type="evidence" value="ECO:0007669"/>
    <property type="project" value="UniProtKB-KW"/>
</dbReference>
<gene>
    <name evidence="10" type="primary">folK</name>
    <name evidence="10" type="ORF">DKB62_01685</name>
</gene>
<comment type="catalytic activity">
    <reaction evidence="1">
        <text>6-hydroxymethyl-7,8-dihydropterin + ATP = (7,8-dihydropterin-6-yl)methyl diphosphate + AMP + H(+)</text>
        <dbReference type="Rhea" id="RHEA:11412"/>
        <dbReference type="ChEBI" id="CHEBI:15378"/>
        <dbReference type="ChEBI" id="CHEBI:30616"/>
        <dbReference type="ChEBI" id="CHEBI:44841"/>
        <dbReference type="ChEBI" id="CHEBI:72950"/>
        <dbReference type="ChEBI" id="CHEBI:456215"/>
        <dbReference type="EC" id="2.7.6.3"/>
    </reaction>
</comment>
<evidence type="ECO:0000256" key="2">
    <source>
        <dbReference type="ARBA" id="ARBA00005051"/>
    </source>
</evidence>
<dbReference type="GO" id="GO:0046654">
    <property type="term" value="P:tetrahydrofolate biosynthetic process"/>
    <property type="evidence" value="ECO:0007669"/>
    <property type="project" value="UniProtKB-UniPathway"/>
</dbReference>
<keyword evidence="6 10" id="KW-0418">Kinase</keyword>
<name>A0A346AWY9_9FIRM</name>
<organism evidence="10 11">
    <name type="scientific">Megasphaera stantonii</name>
    <dbReference type="NCBI Taxonomy" id="2144175"/>
    <lineage>
        <taxon>Bacteria</taxon>
        <taxon>Bacillati</taxon>
        <taxon>Bacillota</taxon>
        <taxon>Negativicutes</taxon>
        <taxon>Veillonellales</taxon>
        <taxon>Veillonellaceae</taxon>
        <taxon>Megasphaera</taxon>
    </lineage>
</organism>
<dbReference type="GO" id="GO:0046656">
    <property type="term" value="P:folic acid biosynthetic process"/>
    <property type="evidence" value="ECO:0007669"/>
    <property type="project" value="UniProtKB-KW"/>
</dbReference>
<dbReference type="Pfam" id="PF01288">
    <property type="entry name" value="HPPK"/>
    <property type="match status" value="1"/>
</dbReference>
<dbReference type="EC" id="2.7.6.3" evidence="3"/>
<dbReference type="UniPathway" id="UPA00077">
    <property type="reaction ID" value="UER00155"/>
</dbReference>
<accession>A0A346AWY9</accession>
<keyword evidence="5" id="KW-0547">Nucleotide-binding</keyword>
<sequence length="159" mass="17736">MARFYISVGANLGDRAQSLRKAIDCLRRTEGVAVAAVSPWYETPPWGKTDQPAFLNGAAAVDADMSGQELLDICLSIEKELGRVRHEKWGARVIDIDLVYSPDERSCTETLKLPHPYMLERAFVLVPLRDIAPDLILEGKTIDQWIDDLPDAGQVKPYV</sequence>
<evidence type="ECO:0000259" key="9">
    <source>
        <dbReference type="PROSITE" id="PS00794"/>
    </source>
</evidence>
<dbReference type="GO" id="GO:0016301">
    <property type="term" value="F:kinase activity"/>
    <property type="evidence" value="ECO:0007669"/>
    <property type="project" value="UniProtKB-KW"/>
</dbReference>
<dbReference type="RefSeq" id="WP_107195928.1">
    <property type="nucleotide sequence ID" value="NZ_CP029462.1"/>
</dbReference>
<dbReference type="PANTHER" id="PTHR43071">
    <property type="entry name" value="2-AMINO-4-HYDROXY-6-HYDROXYMETHYLDIHYDROPTERIDINE PYROPHOSPHOKINASE"/>
    <property type="match status" value="1"/>
</dbReference>
<dbReference type="Gene3D" id="3.30.70.560">
    <property type="entry name" value="7,8-Dihydro-6-hydroxymethylpterin-pyrophosphokinase HPPK"/>
    <property type="match status" value="1"/>
</dbReference>
<dbReference type="CDD" id="cd00483">
    <property type="entry name" value="HPPK"/>
    <property type="match status" value="1"/>
</dbReference>
<dbReference type="AlphaFoldDB" id="A0A346AWY9"/>
<dbReference type="EMBL" id="CP029462">
    <property type="protein sequence ID" value="AXL20382.1"/>
    <property type="molecule type" value="Genomic_DNA"/>
</dbReference>
<evidence type="ECO:0000256" key="4">
    <source>
        <dbReference type="ARBA" id="ARBA00022679"/>
    </source>
</evidence>
<evidence type="ECO:0000313" key="11">
    <source>
        <dbReference type="Proteomes" id="UP000254337"/>
    </source>
</evidence>
<dbReference type="OrthoDB" id="9808041at2"/>
<dbReference type="SUPFAM" id="SSF55083">
    <property type="entry name" value="6-hydroxymethyl-7,8-dihydropterin pyrophosphokinase, HPPK"/>
    <property type="match status" value="1"/>
</dbReference>
<feature type="domain" description="7,8-dihydro-6-hydroxymethylpterin-pyrophosphokinase" evidence="9">
    <location>
        <begin position="88"/>
        <end position="99"/>
    </location>
</feature>
<dbReference type="PROSITE" id="PS00794">
    <property type="entry name" value="HPPK"/>
    <property type="match status" value="1"/>
</dbReference>
<dbReference type="Proteomes" id="UP000254337">
    <property type="component" value="Chromosome"/>
</dbReference>
<protein>
    <recommendedName>
        <fullName evidence="3">2-amino-4-hydroxy-6-hydroxymethyldihydropteridine diphosphokinase</fullName>
        <ecNumber evidence="3">2.7.6.3</ecNumber>
    </recommendedName>
</protein>